<evidence type="ECO:0000256" key="6">
    <source>
        <dbReference type="ARBA" id="ARBA00023268"/>
    </source>
</evidence>
<keyword evidence="10" id="KW-1185">Reference proteome</keyword>
<dbReference type="InterPro" id="IPR023057">
    <property type="entry name" value="GlnE"/>
</dbReference>
<feature type="domain" description="Glutamate-ammonia ligase adenylyltransferase repeated" evidence="7">
    <location>
        <begin position="494"/>
        <end position="698"/>
    </location>
</feature>
<dbReference type="RefSeq" id="WP_134439168.1">
    <property type="nucleotide sequence ID" value="NZ_LXQC01000057.1"/>
</dbReference>
<evidence type="ECO:0000256" key="5">
    <source>
        <dbReference type="ARBA" id="ARBA00022842"/>
    </source>
</evidence>
<keyword evidence="1 9" id="KW-0808">Transferase</keyword>
<evidence type="ECO:0000313" key="10">
    <source>
        <dbReference type="Proteomes" id="UP000297713"/>
    </source>
</evidence>
<dbReference type="GO" id="GO:0005829">
    <property type="term" value="C:cytosol"/>
    <property type="evidence" value="ECO:0007669"/>
    <property type="project" value="TreeGrafter"/>
</dbReference>
<feature type="domain" description="PII-uridylyltransferase/Glutamine-synthetase adenylyltransferase" evidence="8">
    <location>
        <begin position="726"/>
        <end position="850"/>
    </location>
</feature>
<feature type="domain" description="Glutamate-ammonia ligase adenylyltransferase repeated" evidence="7">
    <location>
        <begin position="19"/>
        <end position="242"/>
    </location>
</feature>
<evidence type="ECO:0000259" key="8">
    <source>
        <dbReference type="Pfam" id="PF08335"/>
    </source>
</evidence>
<evidence type="ECO:0000313" key="9">
    <source>
        <dbReference type="EMBL" id="TFE71805.1"/>
    </source>
</evidence>
<evidence type="ECO:0000259" key="7">
    <source>
        <dbReference type="Pfam" id="PF03710"/>
    </source>
</evidence>
<keyword evidence="6" id="KW-0511">Multifunctional enzyme</keyword>
<dbReference type="Gene3D" id="3.30.460.10">
    <property type="entry name" value="Beta Polymerase, domain 2"/>
    <property type="match status" value="2"/>
</dbReference>
<gene>
    <name evidence="9" type="ORF">A7Q10_04235</name>
</gene>
<dbReference type="Pfam" id="PF03710">
    <property type="entry name" value="GlnE"/>
    <property type="match status" value="2"/>
</dbReference>
<keyword evidence="4" id="KW-0067">ATP-binding</keyword>
<protein>
    <submittedName>
        <fullName evidence="9">Glutamine-synthetase adenylyltransferase</fullName>
    </submittedName>
</protein>
<comment type="caution">
    <text evidence="9">The sequence shown here is derived from an EMBL/GenBank/DDBJ whole genome shotgun (WGS) entry which is preliminary data.</text>
</comment>
<name>A0A4Y8PHB6_9BACT</name>
<dbReference type="InterPro" id="IPR005190">
    <property type="entry name" value="GlnE_rpt_dom"/>
</dbReference>
<organism evidence="9 10">
    <name type="scientific">Methylacidiphilum caldifontis</name>
    <dbReference type="NCBI Taxonomy" id="2795386"/>
    <lineage>
        <taxon>Bacteria</taxon>
        <taxon>Pseudomonadati</taxon>
        <taxon>Verrucomicrobiota</taxon>
        <taxon>Methylacidiphilae</taxon>
        <taxon>Methylacidiphilales</taxon>
        <taxon>Methylacidiphilaceae</taxon>
        <taxon>Methylacidiphilum (ex Ratnadevi et al. 2023)</taxon>
    </lineage>
</organism>
<dbReference type="SUPFAM" id="SSF81301">
    <property type="entry name" value="Nucleotidyltransferase"/>
    <property type="match status" value="2"/>
</dbReference>
<dbReference type="SUPFAM" id="SSF81593">
    <property type="entry name" value="Nucleotidyltransferase substrate binding subunit/domain"/>
    <property type="match status" value="2"/>
</dbReference>
<dbReference type="PANTHER" id="PTHR30621:SF0">
    <property type="entry name" value="BIFUNCTIONAL GLUTAMINE SYNTHETASE ADENYLYLTRANSFERASE_ADENYLYL-REMOVING ENZYME"/>
    <property type="match status" value="1"/>
</dbReference>
<keyword evidence="5" id="KW-0460">Magnesium</keyword>
<evidence type="ECO:0000256" key="1">
    <source>
        <dbReference type="ARBA" id="ARBA00022679"/>
    </source>
</evidence>
<dbReference type="OrthoDB" id="9759366at2"/>
<evidence type="ECO:0000256" key="3">
    <source>
        <dbReference type="ARBA" id="ARBA00022741"/>
    </source>
</evidence>
<dbReference type="Pfam" id="PF08335">
    <property type="entry name" value="GlnD_UR_UTase"/>
    <property type="match status" value="2"/>
</dbReference>
<dbReference type="Proteomes" id="UP000297713">
    <property type="component" value="Unassembled WGS sequence"/>
</dbReference>
<keyword evidence="3" id="KW-0547">Nucleotide-binding</keyword>
<dbReference type="InterPro" id="IPR013546">
    <property type="entry name" value="PII_UdlTrfase/GS_AdlTrfase"/>
</dbReference>
<dbReference type="GO" id="GO:0000820">
    <property type="term" value="P:regulation of glutamine family amino acid metabolic process"/>
    <property type="evidence" value="ECO:0007669"/>
    <property type="project" value="TreeGrafter"/>
</dbReference>
<proteinExistence type="predicted"/>
<dbReference type="PANTHER" id="PTHR30621">
    <property type="entry name" value="GLUTAMINE SYNTHETASE ADENYLYLTRANSFERASE"/>
    <property type="match status" value="1"/>
</dbReference>
<keyword evidence="2 9" id="KW-0548">Nucleotidyltransferase</keyword>
<dbReference type="Gene3D" id="1.20.120.330">
    <property type="entry name" value="Nucleotidyltransferases domain 2"/>
    <property type="match status" value="2"/>
</dbReference>
<dbReference type="AlphaFoldDB" id="A0A4Y8PHB6"/>
<evidence type="ECO:0000256" key="4">
    <source>
        <dbReference type="ARBA" id="ARBA00022840"/>
    </source>
</evidence>
<reference evidence="9 10" key="1">
    <citation type="submission" date="2016-05" db="EMBL/GenBank/DDBJ databases">
        <title>Diversity and Homogeneity among Thermoacidophilic Verrucomicrobia Methanotrophs Linked with Geographical Origin.</title>
        <authorList>
            <person name="Erikstad H.-A."/>
            <person name="Smestad N.B."/>
            <person name="Ceballos R.M."/>
            <person name="Birkeland N.-K."/>
        </authorList>
    </citation>
    <scope>NUCLEOTIDE SEQUENCE [LARGE SCALE GENOMIC DNA]</scope>
    <source>
        <strain evidence="9 10">Phi</strain>
    </source>
</reference>
<dbReference type="GO" id="GO:0008882">
    <property type="term" value="F:[glutamate-ammonia-ligase] adenylyltransferase activity"/>
    <property type="evidence" value="ECO:0007669"/>
    <property type="project" value="InterPro"/>
</dbReference>
<evidence type="ECO:0000256" key="2">
    <source>
        <dbReference type="ARBA" id="ARBA00022695"/>
    </source>
</evidence>
<dbReference type="InterPro" id="IPR043519">
    <property type="entry name" value="NT_sf"/>
</dbReference>
<accession>A0A4Y8PHB6</accession>
<dbReference type="EMBL" id="LXQC01000057">
    <property type="protein sequence ID" value="TFE71805.1"/>
    <property type="molecule type" value="Genomic_DNA"/>
</dbReference>
<dbReference type="GO" id="GO:0005524">
    <property type="term" value="F:ATP binding"/>
    <property type="evidence" value="ECO:0007669"/>
    <property type="project" value="UniProtKB-KW"/>
</dbReference>
<feature type="domain" description="PII-uridylyltransferase/Glutamine-synthetase adenylyltransferase" evidence="8">
    <location>
        <begin position="266"/>
        <end position="402"/>
    </location>
</feature>
<sequence>MERFGRFSTLEEALEDFQQFSEFARTQFKAHPDWLEWIKSRDISDPSYLRGPGKLKIDWLERASHCSSSLQSRIEALKQLKQREILRIGFFDFSSVWNLEKVLKNLSLLADFCLEVLLELAKEDQLSLSSFPFTIISMGKLGGNELNYSSDIDLVFIHNGSEAHHDKANRLGKKIIQLFSLAQGGFYRIDLRLRPEGNSGVLVPSLKYCENYYFSLGESWERMALIKARRSAGDHSLAYEFEILRSLFSFPKHLTEEMFEEVIEIKSRIEKEILAEGSRKRNIKLGEGGIREIEFIVQSFQVVYGARFPTLQGRSTQETLDGLCDCGLIPRKEAEELKVAYTFLRRVENRLQMVADLQTHLLPNNADKKKAIALSLGLELELFESQVEYHMSNVRRLFSSLFPLSNKKKEFSFNFGIFPDPQKARRDLQSLEEGHSFRTTKSLRRFFPILEEKLSHSVDPNLCLSRFVQFATRYGLKSMLYESLASSPKALELLLGLFDRSSFFTEILLYQPELFEEVCQSDGLYTKKTVDVFYNELDLIDKDYKTRYRIYRKGELFRIFLRDILGLASLLEIEEEYTALAEAILKQATKHCHAQSNAIIGMGRLGGKELGYGSDLDCLLIGDNLGGVLELNRFLSEMLPTGILYNFDFRLRPHGEGPIVLERQRYEEYYRTQAQFWEVQALHRARFVCGNEEEGMKFIRFVDSLWIHWSRQIPWQEFFALREKIQRERDNHVPLINRFKTAPGGLMDIELGSQIWLMLRQIREPSLWKAFLWIEEEDPQTAQKIRSGYLFLRQLESVLRRERNSPVSVIPTEESAKEKLARFLGFNSTKQFMENYVQVLESNREVFETLTSQKLP</sequence>
<dbReference type="CDD" id="cd05401">
    <property type="entry name" value="NT_GlnE_GlnD_like"/>
    <property type="match status" value="2"/>
</dbReference>